<evidence type="ECO:0000256" key="4">
    <source>
        <dbReference type="SAM" id="SignalP"/>
    </source>
</evidence>
<feature type="chain" id="PRO_5018649243" description="Ig-like domain-containing protein" evidence="4">
    <location>
        <begin position="21"/>
        <end position="234"/>
    </location>
</feature>
<dbReference type="InterPro" id="IPR036179">
    <property type="entry name" value="Ig-like_dom_sf"/>
</dbReference>
<dbReference type="Gene3D" id="2.60.40.10">
    <property type="entry name" value="Immunoglobulins"/>
    <property type="match status" value="1"/>
</dbReference>
<dbReference type="GeneTree" id="ENSGT01150000290101"/>
<evidence type="ECO:0000256" key="2">
    <source>
        <dbReference type="ARBA" id="ARBA00023157"/>
    </source>
</evidence>
<evidence type="ECO:0000256" key="3">
    <source>
        <dbReference type="SAM" id="Phobius"/>
    </source>
</evidence>
<dbReference type="SUPFAM" id="SSF48726">
    <property type="entry name" value="Immunoglobulin"/>
    <property type="match status" value="1"/>
</dbReference>
<dbReference type="GO" id="GO:0006955">
    <property type="term" value="P:immune response"/>
    <property type="evidence" value="ECO:0007669"/>
    <property type="project" value="TreeGrafter"/>
</dbReference>
<keyword evidence="3" id="KW-0472">Membrane</keyword>
<dbReference type="PANTHER" id="PTHR11481">
    <property type="entry name" value="IMMUNOGLOBULIN FC RECEPTOR"/>
    <property type="match status" value="1"/>
</dbReference>
<dbReference type="GO" id="GO:0009897">
    <property type="term" value="C:external side of plasma membrane"/>
    <property type="evidence" value="ECO:0007669"/>
    <property type="project" value="TreeGrafter"/>
</dbReference>
<reference evidence="5" key="2">
    <citation type="submission" date="2025-09" db="UniProtKB">
        <authorList>
            <consortium name="Ensembl"/>
        </authorList>
    </citation>
    <scope>IDENTIFICATION</scope>
</reference>
<keyword evidence="1 4" id="KW-0732">Signal</keyword>
<dbReference type="Ensembl" id="ENSCVAT00000004767.1">
    <property type="protein sequence ID" value="ENSCVAP00000006567.1"/>
    <property type="gene ID" value="ENSCVAG00000008147.1"/>
</dbReference>
<dbReference type="GO" id="GO:0004888">
    <property type="term" value="F:transmembrane signaling receptor activity"/>
    <property type="evidence" value="ECO:0007669"/>
    <property type="project" value="TreeGrafter"/>
</dbReference>
<feature type="transmembrane region" description="Helical" evidence="3">
    <location>
        <begin position="216"/>
        <end position="233"/>
    </location>
</feature>
<name>A0A3Q2CML1_CYPVA</name>
<dbReference type="STRING" id="28743.ENSCVAP00000006567"/>
<dbReference type="InterPro" id="IPR013783">
    <property type="entry name" value="Ig-like_fold"/>
</dbReference>
<feature type="transmembrane region" description="Helical" evidence="3">
    <location>
        <begin position="181"/>
        <end position="204"/>
    </location>
</feature>
<protein>
    <recommendedName>
        <fullName evidence="7">Ig-like domain-containing protein</fullName>
    </recommendedName>
</protein>
<evidence type="ECO:0000256" key="1">
    <source>
        <dbReference type="ARBA" id="ARBA00022729"/>
    </source>
</evidence>
<dbReference type="InterPro" id="IPR050488">
    <property type="entry name" value="Ig_Fc_receptor"/>
</dbReference>
<dbReference type="AlphaFoldDB" id="A0A3Q2CML1"/>
<feature type="signal peptide" evidence="4">
    <location>
        <begin position="1"/>
        <end position="20"/>
    </location>
</feature>
<dbReference type="GO" id="GO:0007166">
    <property type="term" value="P:cell surface receptor signaling pathway"/>
    <property type="evidence" value="ECO:0007669"/>
    <property type="project" value="TreeGrafter"/>
</dbReference>
<reference evidence="5" key="1">
    <citation type="submission" date="2025-08" db="UniProtKB">
        <authorList>
            <consortium name="Ensembl"/>
        </authorList>
    </citation>
    <scope>IDENTIFICATION</scope>
</reference>
<keyword evidence="3" id="KW-1133">Transmembrane helix</keyword>
<evidence type="ECO:0000313" key="5">
    <source>
        <dbReference type="Ensembl" id="ENSCVAP00000006567.1"/>
    </source>
</evidence>
<evidence type="ECO:0008006" key="7">
    <source>
        <dbReference type="Google" id="ProtNLM"/>
    </source>
</evidence>
<keyword evidence="3" id="KW-0812">Transmembrane</keyword>
<accession>A0A3Q2CML1</accession>
<keyword evidence="2" id="KW-1015">Disulfide bond</keyword>
<dbReference type="PANTHER" id="PTHR11481:SF64">
    <property type="entry name" value="FC RECEPTOR-LIKE PROTEIN 4"/>
    <property type="match status" value="1"/>
</dbReference>
<organism evidence="5 6">
    <name type="scientific">Cyprinodon variegatus</name>
    <name type="common">Sheepshead minnow</name>
    <dbReference type="NCBI Taxonomy" id="28743"/>
    <lineage>
        <taxon>Eukaryota</taxon>
        <taxon>Metazoa</taxon>
        <taxon>Chordata</taxon>
        <taxon>Craniata</taxon>
        <taxon>Vertebrata</taxon>
        <taxon>Euteleostomi</taxon>
        <taxon>Actinopterygii</taxon>
        <taxon>Neopterygii</taxon>
        <taxon>Teleostei</taxon>
        <taxon>Neoteleostei</taxon>
        <taxon>Acanthomorphata</taxon>
        <taxon>Ovalentaria</taxon>
        <taxon>Atherinomorphae</taxon>
        <taxon>Cyprinodontiformes</taxon>
        <taxon>Cyprinodontidae</taxon>
        <taxon>Cyprinodon</taxon>
    </lineage>
</organism>
<dbReference type="Proteomes" id="UP000265020">
    <property type="component" value="Unassembled WGS sequence"/>
</dbReference>
<sequence length="234" mass="26143">RKKVLVLFVKVMWLRTCLYAEDSMFSRPWPLPVTNNDKPQPYRESVSLSCEENSSSAGWTVWRNTTKDTRTGCNEWDSGVYWCWSREGAASSSIQLTVTGKIRLWMILQSPVLPVMEGDDVTLSCLTKTTPSNLPAAFYKDGSLIRTEKEVNNNSLIISGKPSSTPPAPTIIPPLDPLFPFYKVILVACVGVLVIFLLLILSVSCSFCGKPRGNRFSAYFALQLLFILSDSIYV</sequence>
<evidence type="ECO:0000313" key="6">
    <source>
        <dbReference type="Proteomes" id="UP000265020"/>
    </source>
</evidence>
<dbReference type="OMA" id="NNACIHL"/>
<proteinExistence type="predicted"/>
<keyword evidence="6" id="KW-1185">Reference proteome</keyword>